<protein>
    <recommendedName>
        <fullName evidence="2">Caspase family p10 domain-containing protein</fullName>
    </recommendedName>
</protein>
<organism evidence="3 4">
    <name type="scientific">Thermospira aquatica</name>
    <dbReference type="NCBI Taxonomy" id="2828656"/>
    <lineage>
        <taxon>Bacteria</taxon>
        <taxon>Pseudomonadati</taxon>
        <taxon>Spirochaetota</taxon>
        <taxon>Spirochaetia</taxon>
        <taxon>Brevinematales</taxon>
        <taxon>Thermospiraceae</taxon>
        <taxon>Thermospira</taxon>
    </lineage>
</organism>
<keyword evidence="1" id="KW-0812">Transmembrane</keyword>
<evidence type="ECO:0000259" key="2">
    <source>
        <dbReference type="PROSITE" id="PS50207"/>
    </source>
</evidence>
<keyword evidence="1" id="KW-0472">Membrane</keyword>
<dbReference type="AlphaFoldDB" id="A0AAX3BF39"/>
<dbReference type="InterPro" id="IPR002138">
    <property type="entry name" value="Pept_C14_p10"/>
</dbReference>
<keyword evidence="1" id="KW-1133">Transmembrane helix</keyword>
<dbReference type="GO" id="GO:0004197">
    <property type="term" value="F:cysteine-type endopeptidase activity"/>
    <property type="evidence" value="ECO:0007669"/>
    <property type="project" value="InterPro"/>
</dbReference>
<reference evidence="3" key="2">
    <citation type="submission" date="2022-06" db="EMBL/GenBank/DDBJ databases">
        <title>Thermospira aquatica gen. nov., sp. nov.</title>
        <authorList>
            <person name="Ben Ali Gam Z."/>
            <person name="Labat M."/>
        </authorList>
    </citation>
    <scope>NUCLEOTIDE SEQUENCE</scope>
    <source>
        <strain evidence="3">F1F22</strain>
    </source>
</reference>
<accession>A0AAX3BF39</accession>
<name>A0AAX3BF39_9SPIR</name>
<feature type="domain" description="Caspase family p10" evidence="2">
    <location>
        <begin position="214"/>
        <end position="232"/>
    </location>
</feature>
<dbReference type="KEGG" id="taqu:KDW03_02485"/>
<dbReference type="RefSeq" id="WP_271435816.1">
    <property type="nucleotide sequence ID" value="NZ_CP073355.1"/>
</dbReference>
<evidence type="ECO:0000256" key="1">
    <source>
        <dbReference type="SAM" id="Phobius"/>
    </source>
</evidence>
<proteinExistence type="predicted"/>
<dbReference type="PROSITE" id="PS50207">
    <property type="entry name" value="CASPASE_P10"/>
    <property type="match status" value="1"/>
</dbReference>
<sequence length="608" mass="68440">MCVFAGFRRGKASVTVVALVAVTLLFLLSMVITSMVQMGFLQTQRMAQKTQARWLLEGEVAKWFVFFKRGEVGREGKIPLTLSNSTITGELTWSLGITNWRLDGWAGGGIGKSELHLEGWRVPLFPATVSWLFPVNVSLRWPWEIEGDIALPPGSTFETNSYALHLTGKVIVQEIEKSGFFGKNSVVSMPLLWEKRQDLAPLFELAKREVKDPWRITTEGSWFIQEVVNYLSLKKQWLAWGGSEVVLPFSWTGKQNLYIRKKVSTNGLWENYLYYKGPQKMETLSIDGENRLSLLLSRNPYLREKAPVVELPSEAWDTLGEIVLRGKDVSLLSQDEDVLAFSLGEREYYFAESDFVYDGKRGVLKLTSGEFFRRHVGDVAVADGWSREFWMPAARGNVIVYIDGKRVWNYQRTATKIIFERPPVSGSKIQLARGLENFTLYKIPPGFEEGLFSEPVERSVVLDLDDMYNLPENGVIYSTLPLIVRGTAKHKLCIVSEGSIYLEDINPEGGEPVALVSKSGVWLLQEDGGSKVLRGVAIISPLAGLYTLGENFVPAFIEGVGLFAAFGPSPAISGYMEHHFKTWSFPTEDFPILSRLPSPIGVKRLWRR</sequence>
<dbReference type="GO" id="GO:0006508">
    <property type="term" value="P:proteolysis"/>
    <property type="evidence" value="ECO:0007669"/>
    <property type="project" value="InterPro"/>
</dbReference>
<evidence type="ECO:0000313" key="4">
    <source>
        <dbReference type="Proteomes" id="UP001056539"/>
    </source>
</evidence>
<feature type="transmembrane region" description="Helical" evidence="1">
    <location>
        <begin position="12"/>
        <end position="36"/>
    </location>
</feature>
<reference evidence="3" key="1">
    <citation type="submission" date="2021-04" db="EMBL/GenBank/DDBJ databases">
        <authorList>
            <person name="Postec A."/>
        </authorList>
    </citation>
    <scope>NUCLEOTIDE SEQUENCE</scope>
    <source>
        <strain evidence="3">F1F22</strain>
    </source>
</reference>
<gene>
    <name evidence="3" type="ORF">KDW03_02485</name>
</gene>
<evidence type="ECO:0000313" key="3">
    <source>
        <dbReference type="EMBL" id="URA10689.1"/>
    </source>
</evidence>
<dbReference type="Proteomes" id="UP001056539">
    <property type="component" value="Chromosome"/>
</dbReference>
<keyword evidence="4" id="KW-1185">Reference proteome</keyword>
<dbReference type="EMBL" id="CP073355">
    <property type="protein sequence ID" value="URA10689.1"/>
    <property type="molecule type" value="Genomic_DNA"/>
</dbReference>